<dbReference type="InterPro" id="IPR029058">
    <property type="entry name" value="AB_hydrolase_fold"/>
</dbReference>
<dbReference type="PANTHER" id="PTHR10655:SF63">
    <property type="entry name" value="PHOSPHOLIPASE_CARBOXYLESTERASE_THIOESTERASE DOMAIN-CONTAINING PROTEIN"/>
    <property type="match status" value="1"/>
</dbReference>
<dbReference type="SUPFAM" id="SSF53474">
    <property type="entry name" value="alpha/beta-Hydrolases"/>
    <property type="match status" value="1"/>
</dbReference>
<dbReference type="Pfam" id="PF02230">
    <property type="entry name" value="Abhydrolase_2"/>
    <property type="match status" value="1"/>
</dbReference>
<organism evidence="4 5">
    <name type="scientific">Lasiosphaeria miniovina</name>
    <dbReference type="NCBI Taxonomy" id="1954250"/>
    <lineage>
        <taxon>Eukaryota</taxon>
        <taxon>Fungi</taxon>
        <taxon>Dikarya</taxon>
        <taxon>Ascomycota</taxon>
        <taxon>Pezizomycotina</taxon>
        <taxon>Sordariomycetes</taxon>
        <taxon>Sordariomycetidae</taxon>
        <taxon>Sordariales</taxon>
        <taxon>Lasiosphaeriaceae</taxon>
        <taxon>Lasiosphaeria</taxon>
    </lineage>
</organism>
<dbReference type="GO" id="GO:0052689">
    <property type="term" value="F:carboxylic ester hydrolase activity"/>
    <property type="evidence" value="ECO:0007669"/>
    <property type="project" value="TreeGrafter"/>
</dbReference>
<feature type="coiled-coil region" evidence="2">
    <location>
        <begin position="368"/>
        <end position="441"/>
    </location>
</feature>
<dbReference type="AlphaFoldDB" id="A0AA40DHW8"/>
<name>A0AA40DHW8_9PEZI</name>
<accession>A0AA40DHW8</accession>
<keyword evidence="5" id="KW-1185">Reference proteome</keyword>
<dbReference type="InterPro" id="IPR003140">
    <property type="entry name" value="PLipase/COase/thioEstase"/>
</dbReference>
<evidence type="ECO:0000256" key="1">
    <source>
        <dbReference type="ARBA" id="ARBA00006499"/>
    </source>
</evidence>
<proteinExistence type="inferred from homology"/>
<dbReference type="EMBL" id="JAUIRO010000008">
    <property type="protein sequence ID" value="KAK0703775.1"/>
    <property type="molecule type" value="Genomic_DNA"/>
</dbReference>
<dbReference type="Proteomes" id="UP001172101">
    <property type="component" value="Unassembled WGS sequence"/>
</dbReference>
<comment type="caution">
    <text evidence="4">The sequence shown here is derived from an EMBL/GenBank/DDBJ whole genome shotgun (WGS) entry which is preliminary data.</text>
</comment>
<dbReference type="PANTHER" id="PTHR10655">
    <property type="entry name" value="LYSOPHOSPHOLIPASE-RELATED"/>
    <property type="match status" value="1"/>
</dbReference>
<feature type="domain" description="Phospholipase/carboxylesterase/thioesterase" evidence="3">
    <location>
        <begin position="20"/>
        <end position="175"/>
    </location>
</feature>
<evidence type="ECO:0000256" key="2">
    <source>
        <dbReference type="SAM" id="Coils"/>
    </source>
</evidence>
<dbReference type="Gene3D" id="3.40.50.1820">
    <property type="entry name" value="alpha/beta hydrolase"/>
    <property type="match status" value="1"/>
</dbReference>
<evidence type="ECO:0000313" key="4">
    <source>
        <dbReference type="EMBL" id="KAK0703775.1"/>
    </source>
</evidence>
<sequence>MDKKDALAPSPGDAFGSVYVHKPTARHTHTSVVLHGRGSTGEEFAEEFLEAATTGNMTLPLMFPGWWVFPSSKTSWSDLFKEQMPSWLEAYSLAHSNARQDLQMDGIKKSVAYIGTILERESEMLHGRSENLVLGGISQGAAIGMWTLMYRGNPNRQLGAFVGASSWLPFASTIEDFVVRGQTRKPGWKGTESDVFVEGMMAAWKLPLVPSLQGCRPLLSTPVFLGHGTDDAYVDIELGQQAKQVLVQAGFNLLESEASHSYPSLSSQSSMETRPASTNPEGLYHSLSNSWASYLVAQHNSREVTLLKGAVDGHTKQVNALINSLQNDLARNQQLVTAAFDESKARSEQITFEVNELKPLRCSLPLLKQEVDQDKEEATKTFSELAKKLTDLQQDLVRIQESTLQSIEAIRGQNRSIISNLSLVEAEMVQLRAEKLLMEQRISVLDRKLDSMDASRQEIPPETVSFINKIFLRSEKLMKLLDYHEAEAAEMCATQPDRPKRTLHSYSSRDFRRLYRSFNQEYKNSKPISEVGFIWKFIDSIDNPGLSRHIQESLAASLPEYIYTRKETRRPSNQHHINISAKLSWDEFKKALAKTAAM</sequence>
<keyword evidence="4" id="KW-0378">Hydrolase</keyword>
<dbReference type="GO" id="GO:0008474">
    <property type="term" value="F:palmitoyl-(protein) hydrolase activity"/>
    <property type="evidence" value="ECO:0007669"/>
    <property type="project" value="TreeGrafter"/>
</dbReference>
<dbReference type="GeneID" id="85322170"/>
<comment type="similarity">
    <text evidence="1">Belongs to the AB hydrolase superfamily. AB hydrolase 2 family.</text>
</comment>
<dbReference type="GO" id="GO:0005737">
    <property type="term" value="C:cytoplasm"/>
    <property type="evidence" value="ECO:0007669"/>
    <property type="project" value="TreeGrafter"/>
</dbReference>
<keyword evidence="2" id="KW-0175">Coiled coil</keyword>
<evidence type="ECO:0000259" key="3">
    <source>
        <dbReference type="Pfam" id="PF02230"/>
    </source>
</evidence>
<dbReference type="RefSeq" id="XP_060290634.1">
    <property type="nucleotide sequence ID" value="XM_060438900.1"/>
</dbReference>
<gene>
    <name evidence="4" type="ORF">B0T26DRAFT_658792</name>
</gene>
<protein>
    <submittedName>
        <fullName evidence="4">Alpha/Beta hydrolase protein</fullName>
    </submittedName>
</protein>
<evidence type="ECO:0000313" key="5">
    <source>
        <dbReference type="Proteomes" id="UP001172101"/>
    </source>
</evidence>
<dbReference type="InterPro" id="IPR050565">
    <property type="entry name" value="LYPA1-2/EST-like"/>
</dbReference>
<reference evidence="4" key="1">
    <citation type="submission" date="2023-06" db="EMBL/GenBank/DDBJ databases">
        <title>Genome-scale phylogeny and comparative genomics of the fungal order Sordariales.</title>
        <authorList>
            <consortium name="Lawrence Berkeley National Laboratory"/>
            <person name="Hensen N."/>
            <person name="Bonometti L."/>
            <person name="Westerberg I."/>
            <person name="Brannstrom I.O."/>
            <person name="Guillou S."/>
            <person name="Cros-Aarteil S."/>
            <person name="Calhoun S."/>
            <person name="Haridas S."/>
            <person name="Kuo A."/>
            <person name="Mondo S."/>
            <person name="Pangilinan J."/>
            <person name="Riley R."/>
            <person name="LaButti K."/>
            <person name="Andreopoulos B."/>
            <person name="Lipzen A."/>
            <person name="Chen C."/>
            <person name="Yanf M."/>
            <person name="Daum C."/>
            <person name="Ng V."/>
            <person name="Clum A."/>
            <person name="Steindorff A."/>
            <person name="Ohm R."/>
            <person name="Martin F."/>
            <person name="Silar P."/>
            <person name="Natvig D."/>
            <person name="Lalanne C."/>
            <person name="Gautier V."/>
            <person name="Ament-velasquez S.L."/>
            <person name="Kruys A."/>
            <person name="Hutchinson M.I."/>
            <person name="Powell A.J."/>
            <person name="Barry K."/>
            <person name="Miller A.N."/>
            <person name="Grigoriev I.V."/>
            <person name="Debuchy R."/>
            <person name="Gladieux P."/>
            <person name="Thoren M.H."/>
            <person name="Johannesson H."/>
        </authorList>
    </citation>
    <scope>NUCLEOTIDE SEQUENCE</scope>
    <source>
        <strain evidence="4">SMH2392-1A</strain>
    </source>
</reference>